<keyword evidence="1" id="KW-0175">Coiled coil</keyword>
<feature type="coiled-coil region" evidence="1">
    <location>
        <begin position="274"/>
        <end position="301"/>
    </location>
</feature>
<dbReference type="GO" id="GO:0043565">
    <property type="term" value="F:sequence-specific DNA binding"/>
    <property type="evidence" value="ECO:0007669"/>
    <property type="project" value="TreeGrafter"/>
</dbReference>
<reference evidence="3" key="1">
    <citation type="submission" date="2021-07" db="EMBL/GenBank/DDBJ databases">
        <title>Draft genome of Mortierella alpina, strain LL118, isolated from an aspen leaf litter sample.</title>
        <authorList>
            <person name="Yang S."/>
            <person name="Vinatzer B.A."/>
        </authorList>
    </citation>
    <scope>NUCLEOTIDE SEQUENCE</scope>
    <source>
        <strain evidence="3">LL118</strain>
    </source>
</reference>
<dbReference type="InterPro" id="IPR050910">
    <property type="entry name" value="JMJD6_ArgDemeth/LysHydrox"/>
</dbReference>
<sequence length="410" mass="48051">MQHAPRNYSLLHQIDYLETPPSYAAFLEHYLEPNVPVLIGPVLTEAWRARRQWVCPDTGKPSFATLREQLCQTPVQVPVADCLTRDYTDQKRSIMDLREFLDEWEASSSADQSSRTYLKDFHFVKTFPDYDAYQTPDIFCDDWMNEFWTRREDMDDDYRFMYCGGDGTFTPFHADVYRSYSWSANICGVKKWTLFPPDQEHLFQDNLHNTVYNINHVDRTQFPNFDKSKSFTLYQNPGQTLFVPSGWWHQVENIGDTISINHNWCNGSNLDLLLDSLASDLKEVERELAHLKEMMDEHEWIETCQKVLLSNSGWDWSTLWNMCSTVRERVKRQMEQGDHYVIQESPPLLRIGASTENRKPRETPIFPPPMISQQPPLELTLKRVDAVLDFIRQDPSAAWFLTHTKGISVE</sequence>
<dbReference type="GO" id="GO:0016706">
    <property type="term" value="F:2-oxoglutarate-dependent dioxygenase activity"/>
    <property type="evidence" value="ECO:0007669"/>
    <property type="project" value="TreeGrafter"/>
</dbReference>
<protein>
    <recommendedName>
        <fullName evidence="2">JmjC domain-containing protein</fullName>
    </recommendedName>
</protein>
<dbReference type="Proteomes" id="UP000717515">
    <property type="component" value="Unassembled WGS sequence"/>
</dbReference>
<gene>
    <name evidence="3" type="ORF">KVV02_006129</name>
</gene>
<dbReference type="InterPro" id="IPR041667">
    <property type="entry name" value="Cupin_8"/>
</dbReference>
<dbReference type="AlphaFoldDB" id="A0A9P8CZG3"/>
<dbReference type="GO" id="GO:0005737">
    <property type="term" value="C:cytoplasm"/>
    <property type="evidence" value="ECO:0007669"/>
    <property type="project" value="TreeGrafter"/>
</dbReference>
<dbReference type="SMART" id="SM00558">
    <property type="entry name" value="JmjC"/>
    <property type="match status" value="1"/>
</dbReference>
<dbReference type="SUPFAM" id="SSF51197">
    <property type="entry name" value="Clavaminate synthase-like"/>
    <property type="match status" value="1"/>
</dbReference>
<dbReference type="GO" id="GO:0005634">
    <property type="term" value="C:nucleus"/>
    <property type="evidence" value="ECO:0007669"/>
    <property type="project" value="TreeGrafter"/>
</dbReference>
<feature type="domain" description="JmjC" evidence="2">
    <location>
        <begin position="124"/>
        <end position="281"/>
    </location>
</feature>
<dbReference type="PROSITE" id="PS51184">
    <property type="entry name" value="JMJC"/>
    <property type="match status" value="1"/>
</dbReference>
<dbReference type="PANTHER" id="PTHR12480:SF6">
    <property type="entry name" value="2-OXOGLUTARATE AND IRON-DEPENDENT OXYGENASE JMJD4"/>
    <property type="match status" value="1"/>
</dbReference>
<proteinExistence type="predicted"/>
<evidence type="ECO:0000259" key="2">
    <source>
        <dbReference type="PROSITE" id="PS51184"/>
    </source>
</evidence>
<dbReference type="GO" id="GO:0045905">
    <property type="term" value="P:positive regulation of translational termination"/>
    <property type="evidence" value="ECO:0007669"/>
    <property type="project" value="TreeGrafter"/>
</dbReference>
<evidence type="ECO:0000256" key="1">
    <source>
        <dbReference type="SAM" id="Coils"/>
    </source>
</evidence>
<dbReference type="InterPro" id="IPR003347">
    <property type="entry name" value="JmjC_dom"/>
</dbReference>
<dbReference type="EMBL" id="JAIFTL010000016">
    <property type="protein sequence ID" value="KAG9326618.1"/>
    <property type="molecule type" value="Genomic_DNA"/>
</dbReference>
<comment type="caution">
    <text evidence="3">The sequence shown here is derived from an EMBL/GenBank/DDBJ whole genome shotgun (WGS) entry which is preliminary data.</text>
</comment>
<accession>A0A9P8CZG3</accession>
<dbReference type="PANTHER" id="PTHR12480">
    <property type="entry name" value="ARGININE DEMETHYLASE AND LYSYL-HYDROXYLASE JMJD"/>
    <property type="match status" value="1"/>
</dbReference>
<dbReference type="Gene3D" id="2.60.120.650">
    <property type="entry name" value="Cupin"/>
    <property type="match status" value="1"/>
</dbReference>
<dbReference type="Pfam" id="PF13621">
    <property type="entry name" value="Cupin_8"/>
    <property type="match status" value="1"/>
</dbReference>
<evidence type="ECO:0000313" key="4">
    <source>
        <dbReference type="Proteomes" id="UP000717515"/>
    </source>
</evidence>
<evidence type="ECO:0000313" key="3">
    <source>
        <dbReference type="EMBL" id="KAG9326618.1"/>
    </source>
</evidence>
<organism evidence="3 4">
    <name type="scientific">Mortierella alpina</name>
    <name type="common">Oleaginous fungus</name>
    <name type="synonym">Mortierella renispora</name>
    <dbReference type="NCBI Taxonomy" id="64518"/>
    <lineage>
        <taxon>Eukaryota</taxon>
        <taxon>Fungi</taxon>
        <taxon>Fungi incertae sedis</taxon>
        <taxon>Mucoromycota</taxon>
        <taxon>Mortierellomycotina</taxon>
        <taxon>Mortierellomycetes</taxon>
        <taxon>Mortierellales</taxon>
        <taxon>Mortierellaceae</taxon>
        <taxon>Mortierella</taxon>
    </lineage>
</organism>
<name>A0A9P8CZG3_MORAP</name>